<keyword evidence="2" id="KW-1185">Reference proteome</keyword>
<dbReference type="Proteomes" id="UP000738349">
    <property type="component" value="Unassembled WGS sequence"/>
</dbReference>
<dbReference type="AlphaFoldDB" id="A0A9P9J7J6"/>
<reference evidence="1" key="1">
    <citation type="journal article" date="2021" name="Nat. Commun.">
        <title>Genetic determinants of endophytism in the Arabidopsis root mycobiome.</title>
        <authorList>
            <person name="Mesny F."/>
            <person name="Miyauchi S."/>
            <person name="Thiergart T."/>
            <person name="Pickel B."/>
            <person name="Atanasova L."/>
            <person name="Karlsson M."/>
            <person name="Huettel B."/>
            <person name="Barry K.W."/>
            <person name="Haridas S."/>
            <person name="Chen C."/>
            <person name="Bauer D."/>
            <person name="Andreopoulos W."/>
            <person name="Pangilinan J."/>
            <person name="LaButti K."/>
            <person name="Riley R."/>
            <person name="Lipzen A."/>
            <person name="Clum A."/>
            <person name="Drula E."/>
            <person name="Henrissat B."/>
            <person name="Kohler A."/>
            <person name="Grigoriev I.V."/>
            <person name="Martin F.M."/>
            <person name="Hacquard S."/>
        </authorList>
    </citation>
    <scope>NUCLEOTIDE SEQUENCE</scope>
    <source>
        <strain evidence="1">MPI-CAGE-AT-0147</strain>
    </source>
</reference>
<name>A0A9P9J7J6_9HYPO</name>
<protein>
    <submittedName>
        <fullName evidence="1">Uncharacterized protein</fullName>
    </submittedName>
</protein>
<comment type="caution">
    <text evidence="1">The sequence shown here is derived from an EMBL/GenBank/DDBJ whole genome shotgun (WGS) entry which is preliminary data.</text>
</comment>
<dbReference type="EMBL" id="JAGMUV010000007">
    <property type="protein sequence ID" value="KAH7148397.1"/>
    <property type="molecule type" value="Genomic_DNA"/>
</dbReference>
<sequence length="261" mass="29114">MPRALRRLLSNKRALSKGCMVSLMACSSESQAFHDGIFSPGAKKPPRGKAVAAREKKGQYQCNPLNCGMLNPPKEQSLFASAGRRARPLTGQARVKRSLHHPVGLTILGLVGLQEQILTIHAGSAVSKSVAHPKWNTPCLTQLKNPLPLGERRPINLTRTFVLPWLFCFYPCLWDVRMGSTNRRFVWWRRGDAMSCADHLLCLWVVGGLPAPEVRHLARSILRDRWRRVGWGADPTPVRNSRRSCGSFLWHGSPCPGSPRC</sequence>
<proteinExistence type="predicted"/>
<evidence type="ECO:0000313" key="1">
    <source>
        <dbReference type="EMBL" id="KAH7148397.1"/>
    </source>
</evidence>
<accession>A0A9P9J7J6</accession>
<organism evidence="1 2">
    <name type="scientific">Dactylonectria macrodidyma</name>
    <dbReference type="NCBI Taxonomy" id="307937"/>
    <lineage>
        <taxon>Eukaryota</taxon>
        <taxon>Fungi</taxon>
        <taxon>Dikarya</taxon>
        <taxon>Ascomycota</taxon>
        <taxon>Pezizomycotina</taxon>
        <taxon>Sordariomycetes</taxon>
        <taxon>Hypocreomycetidae</taxon>
        <taxon>Hypocreales</taxon>
        <taxon>Nectriaceae</taxon>
        <taxon>Dactylonectria</taxon>
    </lineage>
</organism>
<evidence type="ECO:0000313" key="2">
    <source>
        <dbReference type="Proteomes" id="UP000738349"/>
    </source>
</evidence>
<gene>
    <name evidence="1" type="ORF">EDB81DRAFT_461884</name>
</gene>